<sequence>MTSSLNRRALAVVIAGGLVAGGAAQAQAAEIGFFEALFGGARPAVQAPEPSQPAYAGAQIRHRSRRAAAPRPRIRYAALPASEPLKVRITDRQKPIDMKGGAVAALMKDETLRPGDIVVLNTGARVFTGDPDAAHTMRDFVPVERSTYVDRGTRKQLAALMAPASALPADQARKFVERLKSTPRTPATLVPQQASMRIISPWTVAP</sequence>
<reference evidence="3 4" key="1">
    <citation type="journal article" date="2021" name="Front. Microbiol.">
        <title>Comprehensive Comparative Genomics and Phenotyping of Methylobacterium Species.</title>
        <authorList>
            <person name="Alessa O."/>
            <person name="Ogura Y."/>
            <person name="Fujitani Y."/>
            <person name="Takami H."/>
            <person name="Hayashi T."/>
            <person name="Sahin N."/>
            <person name="Tani A."/>
        </authorList>
    </citation>
    <scope>NUCLEOTIDE SEQUENCE [LARGE SCALE GENOMIC DNA]</scope>
    <source>
        <strain evidence="3 4">DSM 23679</strain>
    </source>
</reference>
<organism evidence="3 4">
    <name type="scientific">Methylobacterium cerastii</name>
    <dbReference type="NCBI Taxonomy" id="932741"/>
    <lineage>
        <taxon>Bacteria</taxon>
        <taxon>Pseudomonadati</taxon>
        <taxon>Pseudomonadota</taxon>
        <taxon>Alphaproteobacteria</taxon>
        <taxon>Hyphomicrobiales</taxon>
        <taxon>Methylobacteriaceae</taxon>
        <taxon>Methylobacterium</taxon>
    </lineage>
</organism>
<evidence type="ECO:0000256" key="1">
    <source>
        <dbReference type="SAM" id="MobiDB-lite"/>
    </source>
</evidence>
<feature type="signal peptide" evidence="2">
    <location>
        <begin position="1"/>
        <end position="28"/>
    </location>
</feature>
<feature type="chain" id="PRO_5047400756" evidence="2">
    <location>
        <begin position="29"/>
        <end position="206"/>
    </location>
</feature>
<evidence type="ECO:0000313" key="4">
    <source>
        <dbReference type="Proteomes" id="UP001055117"/>
    </source>
</evidence>
<comment type="caution">
    <text evidence="3">The sequence shown here is derived from an EMBL/GenBank/DDBJ whole genome shotgun (WGS) entry which is preliminary data.</text>
</comment>
<evidence type="ECO:0000313" key="3">
    <source>
        <dbReference type="EMBL" id="GJD44047.1"/>
    </source>
</evidence>
<gene>
    <name evidence="3" type="ORF">AFCDBAGC_1909</name>
</gene>
<keyword evidence="4" id="KW-1185">Reference proteome</keyword>
<name>A0ABQ4QGM9_9HYPH</name>
<protein>
    <submittedName>
        <fullName evidence="3">Uncharacterized protein</fullName>
    </submittedName>
</protein>
<dbReference type="EMBL" id="BPQG01000028">
    <property type="protein sequence ID" value="GJD44047.1"/>
    <property type="molecule type" value="Genomic_DNA"/>
</dbReference>
<evidence type="ECO:0000256" key="2">
    <source>
        <dbReference type="SAM" id="SignalP"/>
    </source>
</evidence>
<accession>A0ABQ4QGM9</accession>
<dbReference type="Proteomes" id="UP001055117">
    <property type="component" value="Unassembled WGS sequence"/>
</dbReference>
<proteinExistence type="predicted"/>
<dbReference type="RefSeq" id="WP_147830428.1">
    <property type="nucleotide sequence ID" value="NZ_BPQG01000028.1"/>
</dbReference>
<keyword evidence="2" id="KW-0732">Signal</keyword>
<feature type="region of interest" description="Disordered" evidence="1">
    <location>
        <begin position="48"/>
        <end position="67"/>
    </location>
</feature>